<feature type="region of interest" description="Disordered" evidence="1">
    <location>
        <begin position="1"/>
        <end position="82"/>
    </location>
</feature>
<evidence type="ECO:0000313" key="2">
    <source>
        <dbReference type="EMBL" id="APX73386.1"/>
    </source>
</evidence>
<gene>
    <name evidence="2" type="ORF">BTM29_09310</name>
</gene>
<dbReference type="AlphaFoldDB" id="A0A1P8Q6A8"/>
<dbReference type="Proteomes" id="UP000187499">
    <property type="component" value="Chromosome"/>
</dbReference>
<dbReference type="KEGG" id="lalw:BTM29_09310"/>
<feature type="region of interest" description="Disordered" evidence="1">
    <location>
        <begin position="125"/>
        <end position="169"/>
    </location>
</feature>
<dbReference type="STRING" id="1847728.BTM29_09310"/>
<organism evidence="2 3">
    <name type="scientific">Companilactobacillus allii</name>
    <dbReference type="NCBI Taxonomy" id="1847728"/>
    <lineage>
        <taxon>Bacteria</taxon>
        <taxon>Bacillati</taxon>
        <taxon>Bacillota</taxon>
        <taxon>Bacilli</taxon>
        <taxon>Lactobacillales</taxon>
        <taxon>Lactobacillaceae</taxon>
        <taxon>Companilactobacillus</taxon>
    </lineage>
</organism>
<dbReference type="EMBL" id="CP019323">
    <property type="protein sequence ID" value="APX73386.1"/>
    <property type="molecule type" value="Genomic_DNA"/>
</dbReference>
<protein>
    <submittedName>
        <fullName evidence="2">Uncharacterized protein</fullName>
    </submittedName>
</protein>
<evidence type="ECO:0000256" key="1">
    <source>
        <dbReference type="SAM" id="MobiDB-lite"/>
    </source>
</evidence>
<proteinExistence type="predicted"/>
<feature type="compositionally biased region" description="Basic and acidic residues" evidence="1">
    <location>
        <begin position="17"/>
        <end position="35"/>
    </location>
</feature>
<sequence>MKNKKSTTSSKKKTAKKKTDDKTKSVKDTTKKEQDTQTTNDQEQNTTQQTTQQNQNNSQQQTSTNTDQQNTTSNSGISYDENTLTGFLNKYGVSPVLYKTQHGMSTYDALKNTPDYMETFGEQQTESGMDRGFLNKDGSSNNQYSYDDEESDTTGDYDTGNYDYDNSGY</sequence>
<accession>A0A1P8Q6A8</accession>
<name>A0A1P8Q6A8_9LACO</name>
<evidence type="ECO:0000313" key="3">
    <source>
        <dbReference type="Proteomes" id="UP000187499"/>
    </source>
</evidence>
<keyword evidence="3" id="KW-1185">Reference proteome</keyword>
<feature type="compositionally biased region" description="Low complexity" evidence="1">
    <location>
        <begin position="36"/>
        <end position="75"/>
    </location>
</feature>
<feature type="compositionally biased region" description="Basic residues" evidence="1">
    <location>
        <begin position="1"/>
        <end position="16"/>
    </location>
</feature>
<reference evidence="3" key="1">
    <citation type="submission" date="2016-12" db="EMBL/GenBank/DDBJ databases">
        <authorList>
            <person name="Jung M.Y."/>
            <person name="Lee S.H."/>
        </authorList>
    </citation>
    <scope>NUCLEOTIDE SEQUENCE [LARGE SCALE GENOMIC DNA]</scope>
    <source>
        <strain evidence="3">WiKim39</strain>
    </source>
</reference>
<feature type="compositionally biased region" description="Low complexity" evidence="1">
    <location>
        <begin position="156"/>
        <end position="169"/>
    </location>
</feature>
<feature type="compositionally biased region" description="Acidic residues" evidence="1">
    <location>
        <begin position="146"/>
        <end position="155"/>
    </location>
</feature>